<comment type="caution">
    <text evidence="2">The sequence shown here is derived from an EMBL/GenBank/DDBJ whole genome shotgun (WGS) entry which is preliminary data.</text>
</comment>
<dbReference type="OrthoDB" id="417112at2759"/>
<accession>A0A4Z2DTG4</accession>
<sequence length="304" mass="34757">MGSPFKSVRVSSHCGSWYSADRTQLSSQLSTWLESCENSVLSGYSVRAIIVPHAGYRHSGFCAAHAYRQINPDKIERIFILGPSHRLDIGDTCALTCVSEYETPFCNLKIDTDIYSDLKKLSYFKVLTKNQDEAEHSVEMQLPFIAYIMKGKKDQYSIVPVVVGCLSTERQELFGKLLSNYLLDEKNLFVISSDFCHWGKRFRYQYYDKSDGAIWQSIEKLDHLGLGAIQSLKPESFLQYLKKFSNTICGRRSIGLLLFMIDSIRQKQLFNLELKVLYYTQSNRCQSMEDSSVSYAACAFVKCD</sequence>
<name>A0A4Z2DTG4_SCHJA</name>
<dbReference type="CDD" id="cd07361">
    <property type="entry name" value="MEMO_like"/>
    <property type="match status" value="1"/>
</dbReference>
<dbReference type="EMBL" id="SKCS01000039">
    <property type="protein sequence ID" value="TNN19833.1"/>
    <property type="molecule type" value="Genomic_DNA"/>
</dbReference>
<dbReference type="InterPro" id="IPR002737">
    <property type="entry name" value="MEMO1_fam"/>
</dbReference>
<reference evidence="2 3" key="1">
    <citation type="submission" date="2019-03" db="EMBL/GenBank/DDBJ databases">
        <title>An improved genome assembly of the fluke Schistosoma japonicum.</title>
        <authorList>
            <person name="Hu W."/>
            <person name="Luo F."/>
            <person name="Yin M."/>
            <person name="Mo X."/>
            <person name="Sun C."/>
            <person name="Wu Q."/>
            <person name="Zhu B."/>
            <person name="Xiang M."/>
            <person name="Wang J."/>
            <person name="Wang Y."/>
            <person name="Zhang T."/>
            <person name="Xu B."/>
            <person name="Zheng H."/>
            <person name="Feng Z."/>
        </authorList>
    </citation>
    <scope>NUCLEOTIDE SEQUENCE [LARGE SCALE GENOMIC DNA]</scope>
    <source>
        <strain evidence="2">HuSjv2</strain>
        <tissue evidence="2">Worms</tissue>
    </source>
</reference>
<proteinExistence type="inferred from homology"/>
<evidence type="ECO:0000256" key="1">
    <source>
        <dbReference type="ARBA" id="ARBA00006315"/>
    </source>
</evidence>
<dbReference type="HAMAP" id="MF_00055">
    <property type="entry name" value="MEMO1"/>
    <property type="match status" value="1"/>
</dbReference>
<dbReference type="STRING" id="6182.A0A4Z2DTG4"/>
<dbReference type="Gene3D" id="3.40.830.10">
    <property type="entry name" value="LigB-like"/>
    <property type="match status" value="1"/>
</dbReference>
<dbReference type="AlphaFoldDB" id="A0A4Z2DTG4"/>
<protein>
    <submittedName>
        <fullName evidence="2">Protein MEMO1</fullName>
    </submittedName>
</protein>
<dbReference type="Proteomes" id="UP000311919">
    <property type="component" value="Unassembled WGS sequence"/>
</dbReference>
<dbReference type="NCBIfam" id="TIGR04336">
    <property type="entry name" value="AmmeMemoSam_B"/>
    <property type="match status" value="1"/>
</dbReference>
<keyword evidence="3" id="KW-1185">Reference proteome</keyword>
<evidence type="ECO:0000313" key="2">
    <source>
        <dbReference type="EMBL" id="TNN19833.1"/>
    </source>
</evidence>
<organism evidence="2 3">
    <name type="scientific">Schistosoma japonicum</name>
    <name type="common">Blood fluke</name>
    <dbReference type="NCBI Taxonomy" id="6182"/>
    <lineage>
        <taxon>Eukaryota</taxon>
        <taxon>Metazoa</taxon>
        <taxon>Spiralia</taxon>
        <taxon>Lophotrochozoa</taxon>
        <taxon>Platyhelminthes</taxon>
        <taxon>Trematoda</taxon>
        <taxon>Digenea</taxon>
        <taxon>Strigeidida</taxon>
        <taxon>Schistosomatoidea</taxon>
        <taxon>Schistosomatidae</taxon>
        <taxon>Schistosoma</taxon>
    </lineage>
</organism>
<dbReference type="Pfam" id="PF01875">
    <property type="entry name" value="Memo"/>
    <property type="match status" value="1"/>
</dbReference>
<dbReference type="PANTHER" id="PTHR11060:SF0">
    <property type="entry name" value="PROTEIN MEMO1"/>
    <property type="match status" value="1"/>
</dbReference>
<gene>
    <name evidence="2" type="ORF">EWB00_006030</name>
</gene>
<evidence type="ECO:0000313" key="3">
    <source>
        <dbReference type="Proteomes" id="UP000311919"/>
    </source>
</evidence>
<comment type="similarity">
    <text evidence="1">Belongs to the MEMO1 family.</text>
</comment>
<dbReference type="PANTHER" id="PTHR11060">
    <property type="entry name" value="PROTEIN MEMO1"/>
    <property type="match status" value="1"/>
</dbReference>